<evidence type="ECO:0000313" key="17">
    <source>
        <dbReference type="Proteomes" id="UP001162131"/>
    </source>
</evidence>
<dbReference type="PANTHER" id="PTHR10909">
    <property type="entry name" value="ELECTRON TRANSPORT OXIDOREDUCTASE"/>
    <property type="match status" value="1"/>
</dbReference>
<dbReference type="FunFam" id="1.20.140.10:FF:000007">
    <property type="entry name" value="Acyl-coenzyme A oxidase"/>
    <property type="match status" value="1"/>
</dbReference>
<dbReference type="Proteomes" id="UP001162131">
    <property type="component" value="Unassembled WGS sequence"/>
</dbReference>
<gene>
    <name evidence="16" type="ORF">BSTOLATCC_MIC30504</name>
</gene>
<dbReference type="SUPFAM" id="SSF47203">
    <property type="entry name" value="Acyl-CoA dehydrogenase C-terminal domain-like"/>
    <property type="match status" value="2"/>
</dbReference>
<keyword evidence="7" id="KW-0560">Oxidoreductase</keyword>
<dbReference type="FunFam" id="2.40.110.10:FF:000005">
    <property type="entry name" value="Acyl-coenzyme A oxidase"/>
    <property type="match status" value="1"/>
</dbReference>
<dbReference type="AlphaFoldDB" id="A0AAU9JDL0"/>
<dbReference type="SUPFAM" id="SSF56645">
    <property type="entry name" value="Acyl-CoA dehydrogenase NM domain-like"/>
    <property type="match status" value="1"/>
</dbReference>
<evidence type="ECO:0000259" key="15">
    <source>
        <dbReference type="Pfam" id="PF22924"/>
    </source>
</evidence>
<dbReference type="Pfam" id="PF02770">
    <property type="entry name" value="Acyl-CoA_dh_M"/>
    <property type="match status" value="1"/>
</dbReference>
<dbReference type="PANTHER" id="PTHR10909:SF352">
    <property type="entry name" value="ACYL-COENZYME A OXIDASE-LIKE PROTEIN"/>
    <property type="match status" value="1"/>
</dbReference>
<feature type="domain" description="Acyl-CoA oxidase C-terminal" evidence="13">
    <location>
        <begin position="511"/>
        <end position="685"/>
    </location>
</feature>
<evidence type="ECO:0000256" key="6">
    <source>
        <dbReference type="ARBA" id="ARBA00022832"/>
    </source>
</evidence>
<dbReference type="GO" id="GO:0005777">
    <property type="term" value="C:peroxisome"/>
    <property type="evidence" value="ECO:0007669"/>
    <property type="project" value="UniProtKB-SubCell"/>
</dbReference>
<protein>
    <recommendedName>
        <fullName evidence="10">Acyl-coenzyme A oxidase</fullName>
    </recommendedName>
</protein>
<comment type="similarity">
    <text evidence="3 10">Belongs to the acyl-CoA oxidase family.</text>
</comment>
<comment type="subcellular location">
    <subcellularLocation>
        <location evidence="2">Peroxisome</location>
    </subcellularLocation>
</comment>
<dbReference type="InterPro" id="IPR055060">
    <property type="entry name" value="ACOX_C_alpha1"/>
</dbReference>
<evidence type="ECO:0000259" key="13">
    <source>
        <dbReference type="Pfam" id="PF01756"/>
    </source>
</evidence>
<keyword evidence="5 10" id="KW-0274">FAD</keyword>
<dbReference type="GO" id="GO:0071949">
    <property type="term" value="F:FAD binding"/>
    <property type="evidence" value="ECO:0007669"/>
    <property type="project" value="InterPro"/>
</dbReference>
<dbReference type="GO" id="GO:0005504">
    <property type="term" value="F:fatty acid binding"/>
    <property type="evidence" value="ECO:0007669"/>
    <property type="project" value="TreeGrafter"/>
</dbReference>
<dbReference type="Pfam" id="PF22924">
    <property type="entry name" value="ACOX_C_alpha1"/>
    <property type="match status" value="1"/>
</dbReference>
<dbReference type="GO" id="GO:0033540">
    <property type="term" value="P:fatty acid beta-oxidation using acyl-CoA oxidase"/>
    <property type="evidence" value="ECO:0007669"/>
    <property type="project" value="TreeGrafter"/>
</dbReference>
<dbReference type="InterPro" id="IPR006091">
    <property type="entry name" value="Acyl-CoA_Oxase/DH_mid-dom"/>
</dbReference>
<dbReference type="FunFam" id="1.20.140.10:FF:000010">
    <property type="entry name" value="Acyl-coenzyme A oxidase"/>
    <property type="match status" value="1"/>
</dbReference>
<evidence type="ECO:0000256" key="1">
    <source>
        <dbReference type="ARBA" id="ARBA00001974"/>
    </source>
</evidence>
<dbReference type="InterPro" id="IPR009100">
    <property type="entry name" value="AcylCoA_DH/oxidase_NM_dom_sf"/>
</dbReference>
<evidence type="ECO:0000256" key="12">
    <source>
        <dbReference type="PIRSR" id="PIRSR000168-2"/>
    </source>
</evidence>
<accession>A0AAU9JDL0</accession>
<evidence type="ECO:0000256" key="7">
    <source>
        <dbReference type="ARBA" id="ARBA00023002"/>
    </source>
</evidence>
<dbReference type="InterPro" id="IPR036250">
    <property type="entry name" value="AcylCo_DH-like_C"/>
</dbReference>
<dbReference type="InterPro" id="IPR002655">
    <property type="entry name" value="Acyl-CoA_oxidase_C"/>
</dbReference>
<feature type="domain" description="Acyl-CoA oxidase/dehydrogenase middle" evidence="14">
    <location>
        <begin position="162"/>
        <end position="270"/>
    </location>
</feature>
<feature type="active site" description="Proton acceptor" evidence="11">
    <location>
        <position position="451"/>
    </location>
</feature>
<dbReference type="Gene3D" id="1.20.140.10">
    <property type="entry name" value="Butyryl-CoA Dehydrogenase, subunit A, domain 3"/>
    <property type="match status" value="2"/>
</dbReference>
<dbReference type="InterPro" id="IPR046373">
    <property type="entry name" value="Acyl-CoA_Oxase/DH_mid-dom_sf"/>
</dbReference>
<feature type="binding site" evidence="12">
    <location>
        <position position="165"/>
    </location>
    <ligand>
        <name>FAD</name>
        <dbReference type="ChEBI" id="CHEBI:57692"/>
    </ligand>
</feature>
<keyword evidence="6" id="KW-0276">Fatty acid metabolism</keyword>
<dbReference type="GO" id="GO:0003997">
    <property type="term" value="F:acyl-CoA oxidase activity"/>
    <property type="evidence" value="ECO:0007669"/>
    <property type="project" value="InterPro"/>
</dbReference>
<evidence type="ECO:0000256" key="10">
    <source>
        <dbReference type="PIRNR" id="PIRNR000168"/>
    </source>
</evidence>
<comment type="cofactor">
    <cofactor evidence="1">
        <name>FAD</name>
        <dbReference type="ChEBI" id="CHEBI:57692"/>
    </cofactor>
</comment>
<keyword evidence="9" id="KW-0576">Peroxisome</keyword>
<evidence type="ECO:0000256" key="11">
    <source>
        <dbReference type="PIRSR" id="PIRSR000168-1"/>
    </source>
</evidence>
<evidence type="ECO:0000256" key="4">
    <source>
        <dbReference type="ARBA" id="ARBA00022630"/>
    </source>
</evidence>
<dbReference type="GO" id="GO:0055088">
    <property type="term" value="P:lipid homeostasis"/>
    <property type="evidence" value="ECO:0007669"/>
    <property type="project" value="TreeGrafter"/>
</dbReference>
<sequence>MAKSHRLSLINSHLLSQFPALPYDNSLQTFRQRGSPLNASAILESYFRDMTPGVIRIRQLINSSKLFDHQAEVGMPTDQLRELVVRQIQEIYLAQNITPELDEADPWRSTQVFYVLGEFDASVATRLTVSVGLYGDTLKSLGTQKHKNLIDRVYAVHDYGSLSVTEMGHGSNVSMLETTATFDHTTREFIINSPTATSAKWWVGGVAKSSNMTALFARLIVEGIDRGIHVFAIPIRDYNTHEPLPGVVIGDCGKKNSLNGIDNGFLIFKNYRVPYDCLLDKHSSISLDNKFKSHIKNNDKRLAMMLGGILRGRIGTISLAEYTMKNGLTIALRYGAVRKQFGSKTQESAILDYQTHQYRLISNMPKLFAIRASANQMLSDFKSVRQKSRVDPECEEVQEYHALLSTLKGLSTQFSALTLKECREACGGHGYSAHSALGRLLNNQDINSTWEGDNTVLAQQTGKYLLKQIQRMYKGQKVTSPTLQYLNPDFDHIKNYKANFSNKEELLNEKLLFEILEYRVNYLIHKCINKLQTNAAKYAEVIDAWNNTQVFYVQELSKAYGERVMANNLRFMADDVLAKCENTGKAFRKLLHLFIVERIEKSLATYLEFAITPNQADIVRETELELCKELSDHCINIIEAVAPPDKMIGSIIGTSDGQVYQNIINTVESYPDVYKQASWAHLFKDIRKLTKLNSS</sequence>
<organism evidence="16 17">
    <name type="scientific">Blepharisma stoltei</name>
    <dbReference type="NCBI Taxonomy" id="1481888"/>
    <lineage>
        <taxon>Eukaryota</taxon>
        <taxon>Sar</taxon>
        <taxon>Alveolata</taxon>
        <taxon>Ciliophora</taxon>
        <taxon>Postciliodesmatophora</taxon>
        <taxon>Heterotrichea</taxon>
        <taxon>Heterotrichida</taxon>
        <taxon>Blepharismidae</taxon>
        <taxon>Blepharisma</taxon>
    </lineage>
</organism>
<evidence type="ECO:0000256" key="5">
    <source>
        <dbReference type="ARBA" id="ARBA00022827"/>
    </source>
</evidence>
<keyword evidence="4 10" id="KW-0285">Flavoprotein</keyword>
<dbReference type="InterPro" id="IPR012258">
    <property type="entry name" value="Acyl-CoA_oxidase"/>
</dbReference>
<evidence type="ECO:0000256" key="9">
    <source>
        <dbReference type="ARBA" id="ARBA00023140"/>
    </source>
</evidence>
<comment type="caution">
    <text evidence="16">The sequence shown here is derived from an EMBL/GenBank/DDBJ whole genome shotgun (WGS) entry which is preliminary data.</text>
</comment>
<dbReference type="EMBL" id="CAJZBQ010000030">
    <property type="protein sequence ID" value="CAG9322124.1"/>
    <property type="molecule type" value="Genomic_DNA"/>
</dbReference>
<name>A0AAU9JDL0_9CILI</name>
<proteinExistence type="inferred from homology"/>
<evidence type="ECO:0000259" key="14">
    <source>
        <dbReference type="Pfam" id="PF02770"/>
    </source>
</evidence>
<dbReference type="Gene3D" id="2.40.110.10">
    <property type="entry name" value="Butyryl-CoA Dehydrogenase, subunit A, domain 2"/>
    <property type="match status" value="1"/>
</dbReference>
<feature type="binding site" evidence="12">
    <location>
        <position position="204"/>
    </location>
    <ligand>
        <name>FAD</name>
        <dbReference type="ChEBI" id="CHEBI:57692"/>
    </ligand>
</feature>
<dbReference type="PIRSF" id="PIRSF000168">
    <property type="entry name" value="Acyl-CoA_oxidase"/>
    <property type="match status" value="1"/>
</dbReference>
<feature type="domain" description="Acyl-CoA oxidase C-alpha1" evidence="15">
    <location>
        <begin position="307"/>
        <end position="466"/>
    </location>
</feature>
<dbReference type="Pfam" id="PF01756">
    <property type="entry name" value="ACOX"/>
    <property type="match status" value="1"/>
</dbReference>
<keyword evidence="8" id="KW-0443">Lipid metabolism</keyword>
<evidence type="ECO:0000256" key="8">
    <source>
        <dbReference type="ARBA" id="ARBA00023098"/>
    </source>
</evidence>
<reference evidence="16" key="1">
    <citation type="submission" date="2021-09" db="EMBL/GenBank/DDBJ databases">
        <authorList>
            <consortium name="AG Swart"/>
            <person name="Singh M."/>
            <person name="Singh A."/>
            <person name="Seah K."/>
            <person name="Emmerich C."/>
        </authorList>
    </citation>
    <scope>NUCLEOTIDE SEQUENCE</scope>
    <source>
        <strain evidence="16">ATCC30299</strain>
    </source>
</reference>
<keyword evidence="17" id="KW-1185">Reference proteome</keyword>
<evidence type="ECO:0000313" key="16">
    <source>
        <dbReference type="EMBL" id="CAG9322124.1"/>
    </source>
</evidence>
<evidence type="ECO:0000256" key="3">
    <source>
        <dbReference type="ARBA" id="ARBA00006288"/>
    </source>
</evidence>
<evidence type="ECO:0000256" key="2">
    <source>
        <dbReference type="ARBA" id="ARBA00004275"/>
    </source>
</evidence>